<dbReference type="PANTHER" id="PTHR11070">
    <property type="entry name" value="UVRD / RECB / PCRA DNA HELICASE FAMILY MEMBER"/>
    <property type="match status" value="1"/>
</dbReference>
<keyword evidence="18" id="KW-1185">Reference proteome</keyword>
<gene>
    <name evidence="17" type="ORF">H5P30_07845</name>
</gene>
<dbReference type="InterPro" id="IPR000212">
    <property type="entry name" value="DNA_helicase_UvrD/REP"/>
</dbReference>
<sequence>MSIQRQPRPHLLVRASAGSGKTYLLVRRLIGLLADREAPESILAATFSRKAAGEFRSKLLKAIADAVTNPGKADLLAEEVGHEDWGGEEFLGLLSQLVRDPDQLRLSTIDAFFLELVGLFRLELGLGTDVRMGAETADDFLTRDLLRSIFAASSDEVRQAIFHLIEEDRGAESVRSFQNVLEDWIQNAQSLFRSAPQAEYWGALPSEMSLPPVSLEEWNQRLTRFETALKSQKIPPECRSGVEEVLELLGTWDLSPALPKEAEKWIKAGAADREKLLAGKKYFMLNRKRLVLEEEAGEALVELSGIFHANVVHVAVRNTKGAHAFLQMYEQEYVRRRLRAGSIRFADLPHLLSTLETFEGTVLAYRLDARLKHWLLDEFQDTSRSQWQVIHPLVDELFYDAENPRSFFCVGDQKQAIYGWRQGDSRLFDEIYERYRHFEPRALETQSLAKTYRCAPAIVEFTNRLFGSPESFPDAADPAVVERWMKAWTHHESARADLTGEVMVHRAADSNARDSEVVEFLKTETPWKSGRSVAILCRKNTEANRYESMLRAEGIPVVRDGALSICRDFTSGRLLHAIFQVLLHPGDTAALGFLRSNSAHAAIESFCHGPITAGSLRERWEDGSSSTFLAEFEQALEEEGWMDDSERRCLRSVHSLLQGIETSPDPALREMARTIQHARIEDTGAEGSVQILTIHRSKGLEFDMVLLPDLDAKQNSGNFKEFWTHEENGRVIRVLESVKTDVRTAFPPLEEWALSAEQDREFENLCVHYVAFTRAAASLHLFLSEKKGKSKNGIHYWIEKAFAPDVDEGVLVSLGKGLPAAEKTEPTPAPAEPHPPQRKDPPPVLARRLLTPSGGDSEERVSPFLPGRNQSLDLGRRVHAALAAWEWPALSFLPIADDPEVSQIIEDALQVPEIQTILSEPNKSTTVWRERAFDACIEGAWSSGVFDRVHLPEGWKEGVANPMIIDFKTDRTRSEEVPAGYREQMRIYRKALAMILGIEEDRIEAQLIFLRTGQVETV</sequence>
<keyword evidence="3" id="KW-0227">DNA damage</keyword>
<evidence type="ECO:0000256" key="7">
    <source>
        <dbReference type="ARBA" id="ARBA00022840"/>
    </source>
</evidence>
<feature type="domain" description="UvrD-like helicase ATP-binding" evidence="16">
    <location>
        <begin position="1"/>
        <end position="455"/>
    </location>
</feature>
<dbReference type="Pfam" id="PF13361">
    <property type="entry name" value="UvrD_C"/>
    <property type="match status" value="1"/>
</dbReference>
<dbReference type="AlphaFoldDB" id="A0A7X1AX89"/>
<evidence type="ECO:0000256" key="5">
    <source>
        <dbReference type="ARBA" id="ARBA00022806"/>
    </source>
</evidence>
<dbReference type="EMBL" id="JACHVA010000069">
    <property type="protein sequence ID" value="MBC2601688.1"/>
    <property type="molecule type" value="Genomic_DNA"/>
</dbReference>
<keyword evidence="1" id="KW-0540">Nuclease</keyword>
<dbReference type="GO" id="GO:0003677">
    <property type="term" value="F:DNA binding"/>
    <property type="evidence" value="ECO:0007669"/>
    <property type="project" value="UniProtKB-KW"/>
</dbReference>
<keyword evidence="4 14" id="KW-0378">Hydrolase</keyword>
<dbReference type="GO" id="GO:0043138">
    <property type="term" value="F:3'-5' DNA helicase activity"/>
    <property type="evidence" value="ECO:0007669"/>
    <property type="project" value="UniProtKB-EC"/>
</dbReference>
<keyword evidence="8" id="KW-0238">DNA-binding</keyword>
<dbReference type="SUPFAM" id="SSF52540">
    <property type="entry name" value="P-loop containing nucleoside triphosphate hydrolases"/>
    <property type="match status" value="1"/>
</dbReference>
<evidence type="ECO:0000313" key="17">
    <source>
        <dbReference type="EMBL" id="MBC2601688.1"/>
    </source>
</evidence>
<dbReference type="Pfam" id="PF00580">
    <property type="entry name" value="UvrD-helicase"/>
    <property type="match status" value="1"/>
</dbReference>
<evidence type="ECO:0000256" key="6">
    <source>
        <dbReference type="ARBA" id="ARBA00022839"/>
    </source>
</evidence>
<evidence type="ECO:0000259" key="16">
    <source>
        <dbReference type="PROSITE" id="PS51198"/>
    </source>
</evidence>
<dbReference type="Gene3D" id="3.90.320.10">
    <property type="match status" value="1"/>
</dbReference>
<dbReference type="InterPro" id="IPR011604">
    <property type="entry name" value="PDDEXK-like_dom_sf"/>
</dbReference>
<name>A0A7X1AX89_9BACT</name>
<comment type="catalytic activity">
    <reaction evidence="13">
        <text>ATP + H2O = ADP + phosphate + H(+)</text>
        <dbReference type="Rhea" id="RHEA:13065"/>
        <dbReference type="ChEBI" id="CHEBI:15377"/>
        <dbReference type="ChEBI" id="CHEBI:15378"/>
        <dbReference type="ChEBI" id="CHEBI:30616"/>
        <dbReference type="ChEBI" id="CHEBI:43474"/>
        <dbReference type="ChEBI" id="CHEBI:456216"/>
        <dbReference type="EC" id="5.6.2.4"/>
    </reaction>
</comment>
<evidence type="ECO:0000256" key="12">
    <source>
        <dbReference type="ARBA" id="ARBA00034808"/>
    </source>
</evidence>
<dbReference type="PANTHER" id="PTHR11070:SF67">
    <property type="entry name" value="DNA 3'-5' HELICASE"/>
    <property type="match status" value="1"/>
</dbReference>
<dbReference type="Proteomes" id="UP000525652">
    <property type="component" value="Unassembled WGS sequence"/>
</dbReference>
<keyword evidence="6" id="KW-0269">Exonuclease</keyword>
<dbReference type="GO" id="GO:0004527">
    <property type="term" value="F:exonuclease activity"/>
    <property type="evidence" value="ECO:0007669"/>
    <property type="project" value="UniProtKB-KW"/>
</dbReference>
<dbReference type="RefSeq" id="WP_185692406.1">
    <property type="nucleotide sequence ID" value="NZ_JACHVA010000069.1"/>
</dbReference>
<feature type="binding site" evidence="14">
    <location>
        <begin position="15"/>
        <end position="22"/>
    </location>
    <ligand>
        <name>ATP</name>
        <dbReference type="ChEBI" id="CHEBI:30616"/>
    </ligand>
</feature>
<keyword evidence="7 14" id="KW-0067">ATP-binding</keyword>
<dbReference type="GO" id="GO:0005829">
    <property type="term" value="C:cytosol"/>
    <property type="evidence" value="ECO:0007669"/>
    <property type="project" value="TreeGrafter"/>
</dbReference>
<evidence type="ECO:0000313" key="18">
    <source>
        <dbReference type="Proteomes" id="UP000525652"/>
    </source>
</evidence>
<evidence type="ECO:0000256" key="2">
    <source>
        <dbReference type="ARBA" id="ARBA00022741"/>
    </source>
</evidence>
<proteinExistence type="predicted"/>
<dbReference type="InterPro" id="IPR027417">
    <property type="entry name" value="P-loop_NTPase"/>
</dbReference>
<dbReference type="InterPro" id="IPR014016">
    <property type="entry name" value="UvrD-like_ATP-bd"/>
</dbReference>
<evidence type="ECO:0000256" key="11">
    <source>
        <dbReference type="ARBA" id="ARBA00034617"/>
    </source>
</evidence>
<dbReference type="Gene3D" id="3.40.50.300">
    <property type="entry name" value="P-loop containing nucleotide triphosphate hydrolases"/>
    <property type="match status" value="4"/>
</dbReference>
<feature type="region of interest" description="Disordered" evidence="15">
    <location>
        <begin position="820"/>
        <end position="866"/>
    </location>
</feature>
<dbReference type="PROSITE" id="PS51198">
    <property type="entry name" value="UVRD_HELICASE_ATP_BIND"/>
    <property type="match status" value="1"/>
</dbReference>
<evidence type="ECO:0000256" key="4">
    <source>
        <dbReference type="ARBA" id="ARBA00022801"/>
    </source>
</evidence>
<dbReference type="EC" id="5.6.2.4" evidence="12"/>
<comment type="caution">
    <text evidence="17">The sequence shown here is derived from an EMBL/GenBank/DDBJ whole genome shotgun (WGS) entry which is preliminary data.</text>
</comment>
<dbReference type="GO" id="GO:0000725">
    <property type="term" value="P:recombinational repair"/>
    <property type="evidence" value="ECO:0007669"/>
    <property type="project" value="TreeGrafter"/>
</dbReference>
<accession>A0A7X1AX89</accession>
<dbReference type="GO" id="GO:0005524">
    <property type="term" value="F:ATP binding"/>
    <property type="evidence" value="ECO:0007669"/>
    <property type="project" value="UniProtKB-UniRule"/>
</dbReference>
<evidence type="ECO:0000256" key="1">
    <source>
        <dbReference type="ARBA" id="ARBA00022722"/>
    </source>
</evidence>
<keyword evidence="9" id="KW-0234">DNA repair</keyword>
<evidence type="ECO:0000256" key="8">
    <source>
        <dbReference type="ARBA" id="ARBA00023125"/>
    </source>
</evidence>
<evidence type="ECO:0000256" key="3">
    <source>
        <dbReference type="ARBA" id="ARBA00022763"/>
    </source>
</evidence>
<evidence type="ECO:0000256" key="13">
    <source>
        <dbReference type="ARBA" id="ARBA00048988"/>
    </source>
</evidence>
<organism evidence="17 18">
    <name type="scientific">Puniceicoccus vermicola</name>
    <dbReference type="NCBI Taxonomy" id="388746"/>
    <lineage>
        <taxon>Bacteria</taxon>
        <taxon>Pseudomonadati</taxon>
        <taxon>Verrucomicrobiota</taxon>
        <taxon>Opitutia</taxon>
        <taxon>Puniceicoccales</taxon>
        <taxon>Puniceicoccaceae</taxon>
        <taxon>Puniceicoccus</taxon>
    </lineage>
</organism>
<comment type="catalytic activity">
    <reaction evidence="11">
        <text>Couples ATP hydrolysis with the unwinding of duplex DNA by translocating in the 3'-5' direction.</text>
        <dbReference type="EC" id="5.6.2.4"/>
    </reaction>
</comment>
<reference evidence="17 18" key="1">
    <citation type="submission" date="2020-07" db="EMBL/GenBank/DDBJ databases">
        <authorList>
            <person name="Feng X."/>
        </authorList>
    </citation>
    <scope>NUCLEOTIDE SEQUENCE [LARGE SCALE GENOMIC DNA]</scope>
    <source>
        <strain evidence="17 18">JCM14086</strain>
    </source>
</reference>
<evidence type="ECO:0000256" key="9">
    <source>
        <dbReference type="ARBA" id="ARBA00023204"/>
    </source>
</evidence>
<keyword evidence="10" id="KW-0413">Isomerase</keyword>
<dbReference type="InterPro" id="IPR014017">
    <property type="entry name" value="DNA_helicase_UvrD-like_C"/>
</dbReference>
<evidence type="ECO:0000256" key="14">
    <source>
        <dbReference type="PROSITE-ProRule" id="PRU00560"/>
    </source>
</evidence>
<protein>
    <recommendedName>
        <fullName evidence="12">DNA 3'-5' helicase</fullName>
        <ecNumber evidence="12">5.6.2.4</ecNumber>
    </recommendedName>
</protein>
<evidence type="ECO:0000256" key="15">
    <source>
        <dbReference type="SAM" id="MobiDB-lite"/>
    </source>
</evidence>
<evidence type="ECO:0000256" key="10">
    <source>
        <dbReference type="ARBA" id="ARBA00023235"/>
    </source>
</evidence>
<keyword evidence="2 14" id="KW-0547">Nucleotide-binding</keyword>
<keyword evidence="5 14" id="KW-0347">Helicase</keyword>